<evidence type="ECO:0000313" key="1">
    <source>
        <dbReference type="EMBL" id="TXC65219.1"/>
    </source>
</evidence>
<dbReference type="AlphaFoldDB" id="A0A5C6TY79"/>
<dbReference type="Pfam" id="PF02424">
    <property type="entry name" value="ApbE"/>
    <property type="match status" value="1"/>
</dbReference>
<evidence type="ECO:0000313" key="2">
    <source>
        <dbReference type="Proteomes" id="UP000321832"/>
    </source>
</evidence>
<dbReference type="EMBL" id="VOPW01000001">
    <property type="protein sequence ID" value="TXC65219.1"/>
    <property type="molecule type" value="Genomic_DNA"/>
</dbReference>
<gene>
    <name evidence="1" type="ORF">FSC37_00950</name>
</gene>
<dbReference type="Gene3D" id="3.10.520.10">
    <property type="entry name" value="ApbE-like domains"/>
    <property type="match status" value="1"/>
</dbReference>
<name>A0A5C6TY79_9BURK</name>
<dbReference type="Proteomes" id="UP000321832">
    <property type="component" value="Unassembled WGS sequence"/>
</dbReference>
<protein>
    <submittedName>
        <fullName evidence="1">Uncharacterized protein</fullName>
    </submittedName>
</protein>
<accession>A0A5C6TY79</accession>
<proteinExistence type="predicted"/>
<sequence length="245" mass="26877">MDAASLRRRDVLGALAGTLLLGDVARADTGLGQREHFLFGSPVRLVARGGEAALDAVVAELALTHREWNAWKPGGELGRLNAALRAGRAAPASAALRRMIALSARLEQDSFGFFNAGIGAAVGGWGFHDDVMRSGAAPREAELSRWRADSPSLAQLELRGGRSPAATWRCSSISARWPRAWPSTARSTGCRRPVCAMRSSIWAATSRRWATRWRRARRGRGRSASAIRTARGWWRRWRRGAAKRW</sequence>
<organism evidence="1 2">
    <name type="scientific">Piscinibacter aquaticus</name>
    <dbReference type="NCBI Taxonomy" id="392597"/>
    <lineage>
        <taxon>Bacteria</taxon>
        <taxon>Pseudomonadati</taxon>
        <taxon>Pseudomonadota</taxon>
        <taxon>Betaproteobacteria</taxon>
        <taxon>Burkholderiales</taxon>
        <taxon>Sphaerotilaceae</taxon>
        <taxon>Piscinibacter</taxon>
    </lineage>
</organism>
<keyword evidence="2" id="KW-1185">Reference proteome</keyword>
<comment type="caution">
    <text evidence="1">The sequence shown here is derived from an EMBL/GenBank/DDBJ whole genome shotgun (WGS) entry which is preliminary data.</text>
</comment>
<dbReference type="InterPro" id="IPR003374">
    <property type="entry name" value="ApbE-like_sf"/>
</dbReference>
<dbReference type="InterPro" id="IPR024932">
    <property type="entry name" value="ApbE"/>
</dbReference>
<dbReference type="SUPFAM" id="SSF143631">
    <property type="entry name" value="ApbE-like"/>
    <property type="match status" value="1"/>
</dbReference>
<reference evidence="1 2" key="1">
    <citation type="submission" date="2019-08" db="EMBL/GenBank/DDBJ databases">
        <authorList>
            <person name="Khan S.A."/>
            <person name="Jeon C.O."/>
            <person name="Jeong S.E."/>
        </authorList>
    </citation>
    <scope>NUCLEOTIDE SEQUENCE [LARGE SCALE GENOMIC DNA]</scope>
    <source>
        <strain evidence="2">IMCC1728</strain>
    </source>
</reference>